<dbReference type="Gene3D" id="1.10.630.10">
    <property type="entry name" value="Cytochrome P450"/>
    <property type="match status" value="1"/>
</dbReference>
<dbReference type="SUPFAM" id="SSF48264">
    <property type="entry name" value="Cytochrome P450"/>
    <property type="match status" value="1"/>
</dbReference>
<dbReference type="InterPro" id="IPR002401">
    <property type="entry name" value="Cyt_P450_E_grp-I"/>
</dbReference>
<sequence length="526" mass="58868">MLVFLLALLVLCLCVYRRCFHSLAAVPGPPLAAVTGLWYAYHVRNGHMLRLAQTLHQKYGPVVRVGPNELWFDSAEAVRLIYSTALLPYASGRTALTPEQIRVPLRPTSPDTLDLLSERNTKRYRLQRRLIGPVYHEANMQKFGGAVDAVLQRAVAELQLLDGARVDLKEWMHIIAVECLGAVVLSWSPGYIQDRSDHGSSAAGYYNWRRKSVFGLFPVLVLVDLHSRWVSRGFAAVWRLNYERRADYKPLFARVAMRIRRALRPKVRPASAKQSRKPSPAPRRANDLMADLLDLHEAKPAFNETYLRRLAVTNFGAGHETLCSALTAIVAMIGSHPDVFRRVAAEIREAATAAAAITSARHVHDHLPLTWASIREAQRLHPAIAMSLSRTVPSADTGPPLRLHGHVLPPGTTVGCSPAALHRNPAIFGADADVFRPERWLLPDDADEVQQARLRDMERLSLVWGGSSRTCPGRHLSEMVLYKTVVALLAAFDIEAFMPSDDQIRYYFLAMLTGAQAEFRTREQKR</sequence>
<evidence type="ECO:0000256" key="8">
    <source>
        <dbReference type="SAM" id="SignalP"/>
    </source>
</evidence>
<dbReference type="InterPro" id="IPR001128">
    <property type="entry name" value="Cyt_P450"/>
</dbReference>
<keyword evidence="8" id="KW-0732">Signal</keyword>
<dbReference type="eggNOG" id="KOG0158">
    <property type="taxonomic scope" value="Eukaryota"/>
</dbReference>
<dbReference type="InterPro" id="IPR036396">
    <property type="entry name" value="Cyt_P450_sf"/>
</dbReference>
<organism evidence="10">
    <name type="scientific">Grosmannia clavigera (strain kw1407 / UAMH 11150)</name>
    <name type="common">Blue stain fungus</name>
    <name type="synonym">Graphiocladiella clavigera</name>
    <dbReference type="NCBI Taxonomy" id="655863"/>
    <lineage>
        <taxon>Eukaryota</taxon>
        <taxon>Fungi</taxon>
        <taxon>Dikarya</taxon>
        <taxon>Ascomycota</taxon>
        <taxon>Pezizomycotina</taxon>
        <taxon>Sordariomycetes</taxon>
        <taxon>Sordariomycetidae</taxon>
        <taxon>Ophiostomatales</taxon>
        <taxon>Ophiostomataceae</taxon>
        <taxon>Leptographium</taxon>
    </lineage>
</organism>
<dbReference type="GO" id="GO:0020037">
    <property type="term" value="F:heme binding"/>
    <property type="evidence" value="ECO:0007669"/>
    <property type="project" value="InterPro"/>
</dbReference>
<dbReference type="GO" id="GO:0005506">
    <property type="term" value="F:iron ion binding"/>
    <property type="evidence" value="ECO:0007669"/>
    <property type="project" value="InterPro"/>
</dbReference>
<evidence type="ECO:0000313" key="10">
    <source>
        <dbReference type="Proteomes" id="UP000007796"/>
    </source>
</evidence>
<dbReference type="STRING" id="655863.F0XMP0"/>
<dbReference type="EMBL" id="GL629794">
    <property type="protein sequence ID" value="EFX01288.1"/>
    <property type="molecule type" value="Genomic_DNA"/>
</dbReference>
<feature type="chain" id="PRO_5003264060" evidence="8">
    <location>
        <begin position="18"/>
        <end position="526"/>
    </location>
</feature>
<dbReference type="PANTHER" id="PTHR24305">
    <property type="entry name" value="CYTOCHROME P450"/>
    <property type="match status" value="1"/>
</dbReference>
<evidence type="ECO:0000256" key="5">
    <source>
        <dbReference type="ARBA" id="ARBA00023004"/>
    </source>
</evidence>
<comment type="similarity">
    <text evidence="2">Belongs to the cytochrome P450 family.</text>
</comment>
<dbReference type="RefSeq" id="XP_014170770.1">
    <property type="nucleotide sequence ID" value="XM_014315295.1"/>
</dbReference>
<name>F0XMP0_GROCL</name>
<evidence type="ECO:0000256" key="6">
    <source>
        <dbReference type="PIRSR" id="PIRSR602401-1"/>
    </source>
</evidence>
<dbReference type="GO" id="GO:0016705">
    <property type="term" value="F:oxidoreductase activity, acting on paired donors, with incorporation or reduction of molecular oxygen"/>
    <property type="evidence" value="ECO:0007669"/>
    <property type="project" value="InterPro"/>
</dbReference>
<reference evidence="9 10" key="1">
    <citation type="journal article" date="2011" name="Proc. Natl. Acad. Sci. U.S.A.">
        <title>Genome and transcriptome analyses of the mountain pine beetle-fungal symbiont Grosmannia clavigera, a lodgepole pine pathogen.</title>
        <authorList>
            <person name="DiGuistini S."/>
            <person name="Wang Y."/>
            <person name="Liao N.Y."/>
            <person name="Taylor G."/>
            <person name="Tanguay P."/>
            <person name="Feau N."/>
            <person name="Henrissat B."/>
            <person name="Chan S.K."/>
            <person name="Hesse-Orce U."/>
            <person name="Alamouti S.M."/>
            <person name="Tsui C.K.M."/>
            <person name="Docking R.T."/>
            <person name="Levasseur A."/>
            <person name="Haridas S."/>
            <person name="Robertson G."/>
            <person name="Birol I."/>
            <person name="Holt R.A."/>
            <person name="Marra M.A."/>
            <person name="Hamelin R.C."/>
            <person name="Hirst M."/>
            <person name="Jones S.J.M."/>
            <person name="Bohlmann J."/>
            <person name="Breuil C."/>
        </authorList>
    </citation>
    <scope>NUCLEOTIDE SEQUENCE [LARGE SCALE GENOMIC DNA]</scope>
    <source>
        <strain evidence="10">kw1407 / UAMH 11150</strain>
    </source>
</reference>
<dbReference type="InParanoid" id="F0XMP0"/>
<evidence type="ECO:0000313" key="9">
    <source>
        <dbReference type="EMBL" id="EFX01288.1"/>
    </source>
</evidence>
<dbReference type="InterPro" id="IPR050121">
    <property type="entry name" value="Cytochrome_P450_monoxygenase"/>
</dbReference>
<dbReference type="PANTHER" id="PTHR24305:SF232">
    <property type="entry name" value="P450, PUTATIVE (EUROFUNG)-RELATED"/>
    <property type="match status" value="1"/>
</dbReference>
<keyword evidence="9" id="KW-0503">Monooxygenase</keyword>
<feature type="region of interest" description="Disordered" evidence="7">
    <location>
        <begin position="265"/>
        <end position="284"/>
    </location>
</feature>
<dbReference type="Proteomes" id="UP000007796">
    <property type="component" value="Unassembled WGS sequence"/>
</dbReference>
<dbReference type="GO" id="GO:0004497">
    <property type="term" value="F:monooxygenase activity"/>
    <property type="evidence" value="ECO:0007669"/>
    <property type="project" value="UniProtKB-KW"/>
</dbReference>
<comment type="cofactor">
    <cofactor evidence="1 6">
        <name>heme</name>
        <dbReference type="ChEBI" id="CHEBI:30413"/>
    </cofactor>
</comment>
<keyword evidence="5 6" id="KW-0408">Iron</keyword>
<proteinExistence type="inferred from homology"/>
<dbReference type="OrthoDB" id="3934656at2759"/>
<evidence type="ECO:0000256" key="2">
    <source>
        <dbReference type="ARBA" id="ARBA00010617"/>
    </source>
</evidence>
<keyword evidence="10" id="KW-1185">Reference proteome</keyword>
<dbReference type="GeneID" id="25979641"/>
<dbReference type="PRINTS" id="PR00463">
    <property type="entry name" value="EP450I"/>
</dbReference>
<feature type="binding site" description="axial binding residue" evidence="6">
    <location>
        <position position="471"/>
    </location>
    <ligand>
        <name>heme</name>
        <dbReference type="ChEBI" id="CHEBI:30413"/>
    </ligand>
    <ligandPart>
        <name>Fe</name>
        <dbReference type="ChEBI" id="CHEBI:18248"/>
    </ligandPart>
</feature>
<keyword evidence="3 6" id="KW-0349">Heme</keyword>
<dbReference type="Pfam" id="PF00067">
    <property type="entry name" value="p450"/>
    <property type="match status" value="1"/>
</dbReference>
<feature type="signal peptide" evidence="8">
    <location>
        <begin position="1"/>
        <end position="17"/>
    </location>
</feature>
<evidence type="ECO:0000256" key="3">
    <source>
        <dbReference type="ARBA" id="ARBA00022617"/>
    </source>
</evidence>
<keyword evidence="9" id="KW-0560">Oxidoreductase</keyword>
<protein>
    <submittedName>
        <fullName evidence="9">Benzoate 4-monooxygenase cytochrome p450</fullName>
    </submittedName>
</protein>
<dbReference type="AlphaFoldDB" id="F0XMP0"/>
<evidence type="ECO:0000256" key="1">
    <source>
        <dbReference type="ARBA" id="ARBA00001971"/>
    </source>
</evidence>
<dbReference type="HOGENOM" id="CLU_001570_14_0_1"/>
<accession>F0XMP0</accession>
<keyword evidence="4 6" id="KW-0479">Metal-binding</keyword>
<evidence type="ECO:0000256" key="7">
    <source>
        <dbReference type="SAM" id="MobiDB-lite"/>
    </source>
</evidence>
<gene>
    <name evidence="9" type="ORF">CMQ_6230</name>
</gene>
<evidence type="ECO:0000256" key="4">
    <source>
        <dbReference type="ARBA" id="ARBA00022723"/>
    </source>
</evidence>